<gene>
    <name evidence="1" type="ORF">P5G50_18550</name>
</gene>
<accession>A0ABT8KHI5</accession>
<organism evidence="1 2">
    <name type="scientific">Leifsonia williamsii</name>
    <dbReference type="NCBI Taxonomy" id="3035919"/>
    <lineage>
        <taxon>Bacteria</taxon>
        <taxon>Bacillati</taxon>
        <taxon>Actinomycetota</taxon>
        <taxon>Actinomycetes</taxon>
        <taxon>Micrococcales</taxon>
        <taxon>Microbacteriaceae</taxon>
        <taxon>Leifsonia</taxon>
    </lineage>
</organism>
<name>A0ABT8KHI5_9MICO</name>
<keyword evidence="2" id="KW-1185">Reference proteome</keyword>
<evidence type="ECO:0000313" key="2">
    <source>
        <dbReference type="Proteomes" id="UP001174208"/>
    </source>
</evidence>
<proteinExistence type="predicted"/>
<reference evidence="1" key="1">
    <citation type="submission" date="2023-06" db="EMBL/GenBank/DDBJ databases">
        <title>MT1 and MT2 Draft Genomes of Novel Species.</title>
        <authorList>
            <person name="Venkateswaran K."/>
        </authorList>
    </citation>
    <scope>NUCLEOTIDE SEQUENCE</scope>
    <source>
        <strain evidence="1">F6_8S_P_1B</strain>
    </source>
</reference>
<protein>
    <submittedName>
        <fullName evidence="1">Uncharacterized protein</fullName>
    </submittedName>
</protein>
<dbReference type="EMBL" id="JAROCF010000002">
    <property type="protein sequence ID" value="MDN4616453.1"/>
    <property type="molecule type" value="Genomic_DNA"/>
</dbReference>
<evidence type="ECO:0000313" key="1">
    <source>
        <dbReference type="EMBL" id="MDN4616453.1"/>
    </source>
</evidence>
<dbReference type="Proteomes" id="UP001174208">
    <property type="component" value="Unassembled WGS sequence"/>
</dbReference>
<comment type="caution">
    <text evidence="1">The sequence shown here is derived from an EMBL/GenBank/DDBJ whole genome shotgun (WGS) entry which is preliminary data.</text>
</comment>
<sequence>MDALVVVDHPFRGGSVGHDLVLGSVVPMAEVSVREFMGERRPVVDGPHAGSDDNEVVVG</sequence>